<reference evidence="2" key="1">
    <citation type="submission" date="2023-03" db="EMBL/GenBank/DDBJ databases">
        <title>Massive genome expansion in bonnet fungi (Mycena s.s.) driven by repeated elements and novel gene families across ecological guilds.</title>
        <authorList>
            <consortium name="Lawrence Berkeley National Laboratory"/>
            <person name="Harder C.B."/>
            <person name="Miyauchi S."/>
            <person name="Viragh M."/>
            <person name="Kuo A."/>
            <person name="Thoen E."/>
            <person name="Andreopoulos B."/>
            <person name="Lu D."/>
            <person name="Skrede I."/>
            <person name="Drula E."/>
            <person name="Henrissat B."/>
            <person name="Morin E."/>
            <person name="Kohler A."/>
            <person name="Barry K."/>
            <person name="LaButti K."/>
            <person name="Morin E."/>
            <person name="Salamov A."/>
            <person name="Lipzen A."/>
            <person name="Mereny Z."/>
            <person name="Hegedus B."/>
            <person name="Baldrian P."/>
            <person name="Stursova M."/>
            <person name="Weitz H."/>
            <person name="Taylor A."/>
            <person name="Grigoriev I.V."/>
            <person name="Nagy L.G."/>
            <person name="Martin F."/>
            <person name="Kauserud H."/>
        </authorList>
    </citation>
    <scope>NUCLEOTIDE SEQUENCE</scope>
    <source>
        <strain evidence="2">9144</strain>
    </source>
</reference>
<feature type="chain" id="PRO_5042085423" evidence="1">
    <location>
        <begin position="24"/>
        <end position="176"/>
    </location>
</feature>
<keyword evidence="1" id="KW-0732">Signal</keyword>
<evidence type="ECO:0000313" key="3">
    <source>
        <dbReference type="Proteomes" id="UP001219525"/>
    </source>
</evidence>
<keyword evidence="3" id="KW-1185">Reference proteome</keyword>
<dbReference type="AlphaFoldDB" id="A0AAD6URK7"/>
<dbReference type="EMBL" id="JARJCW010000113">
    <property type="protein sequence ID" value="KAJ7192961.1"/>
    <property type="molecule type" value="Genomic_DNA"/>
</dbReference>
<dbReference type="Proteomes" id="UP001219525">
    <property type="component" value="Unassembled WGS sequence"/>
</dbReference>
<accession>A0AAD6URK7</accession>
<organism evidence="2 3">
    <name type="scientific">Mycena pura</name>
    <dbReference type="NCBI Taxonomy" id="153505"/>
    <lineage>
        <taxon>Eukaryota</taxon>
        <taxon>Fungi</taxon>
        <taxon>Dikarya</taxon>
        <taxon>Basidiomycota</taxon>
        <taxon>Agaricomycotina</taxon>
        <taxon>Agaricomycetes</taxon>
        <taxon>Agaricomycetidae</taxon>
        <taxon>Agaricales</taxon>
        <taxon>Marasmiineae</taxon>
        <taxon>Mycenaceae</taxon>
        <taxon>Mycena</taxon>
    </lineage>
</organism>
<name>A0AAD6URK7_9AGAR</name>
<gene>
    <name evidence="2" type="ORF">GGX14DRAFT_379556</name>
</gene>
<comment type="caution">
    <text evidence="2">The sequence shown here is derived from an EMBL/GenBank/DDBJ whole genome shotgun (WGS) entry which is preliminary data.</text>
</comment>
<proteinExistence type="predicted"/>
<sequence>MLPCFIVLSLTLTYFTQLSRCLAAITNRTIDDTNGDPITGFMPMYTPNNLQWNVGSACTGCKIQPDPDLAFDSNWHAITRHEGDGPTFVTLNFTGAAIYLFSFLPSEIPWVTTLASLQFTLDGEMVGTYAHSPDNSSTYEYSVPVISLESFVNKPHTLVAEPVGTSYFIFDYVFYT</sequence>
<evidence type="ECO:0000313" key="2">
    <source>
        <dbReference type="EMBL" id="KAJ7192961.1"/>
    </source>
</evidence>
<evidence type="ECO:0000256" key="1">
    <source>
        <dbReference type="SAM" id="SignalP"/>
    </source>
</evidence>
<protein>
    <submittedName>
        <fullName evidence="2">Uncharacterized protein</fullName>
    </submittedName>
</protein>
<feature type="signal peptide" evidence="1">
    <location>
        <begin position="1"/>
        <end position="23"/>
    </location>
</feature>